<name>A0A6G8F2J2_9PROT</name>
<dbReference type="Pfam" id="PF09684">
    <property type="entry name" value="Tail_P2_I"/>
    <property type="match status" value="1"/>
</dbReference>
<accession>A0A6G8F2J2</accession>
<proteinExistence type="predicted"/>
<protein>
    <submittedName>
        <fullName evidence="1">Phage tail protein I</fullName>
    </submittedName>
</protein>
<sequence length="185" mass="21306">MNNEFKSLLPPNASKLLRDLEKTGSRLSFLEILNRYLRNPEKCPEHLLPWLGWALSVDVWNETWAESIRRNVIKASISVHRHKGTLGALKRALEAFEFDHVTIEEWFDYGGDPYTFRVFIEVVTEGFDINDLTEVQAVINQTKNVRSHLEMLRAFLCTTSETPRLGSAFSTGEITTIYSLEVFEI</sequence>
<dbReference type="EMBL" id="MN990730">
    <property type="protein sequence ID" value="QIM10446.1"/>
    <property type="molecule type" value="Genomic_DNA"/>
</dbReference>
<evidence type="ECO:0000313" key="1">
    <source>
        <dbReference type="EMBL" id="QIM10446.1"/>
    </source>
</evidence>
<dbReference type="NCBIfam" id="TIGR01634">
    <property type="entry name" value="tail_P2_I"/>
    <property type="match status" value="1"/>
</dbReference>
<organism evidence="1">
    <name type="scientific">uncultured Alphaproteobacteria bacterium</name>
    <dbReference type="NCBI Taxonomy" id="91750"/>
    <lineage>
        <taxon>Bacteria</taxon>
        <taxon>Pseudomonadati</taxon>
        <taxon>Pseudomonadota</taxon>
        <taxon>Alphaproteobacteria</taxon>
        <taxon>environmental samples</taxon>
    </lineage>
</organism>
<gene>
    <name evidence="1" type="ORF">PlAlph_3380</name>
</gene>
<dbReference type="InterPro" id="IPR006521">
    <property type="entry name" value="Tail_protein_I"/>
</dbReference>
<reference evidence="1" key="1">
    <citation type="journal article" date="2020" name="J. ISSAAS">
        <title>Lactobacilli and other gastrointestinal microbiota of Peromyscus leucopus, reservoir host for agents of Lyme disease and other zoonoses in North America.</title>
        <authorList>
            <person name="Milovic A."/>
            <person name="Bassam K."/>
            <person name="Shao H."/>
            <person name="Chatzistamou I."/>
            <person name="Tufts D.M."/>
            <person name="Diuk-Wasser M."/>
            <person name="Barbour A.G."/>
        </authorList>
    </citation>
    <scope>NUCLEOTIDE SEQUENCE</scope>
    <source>
        <strain evidence="1">LL90</strain>
    </source>
</reference>
<dbReference type="AlphaFoldDB" id="A0A6G8F2J2"/>